<reference evidence="1" key="1">
    <citation type="submission" date="2023-01" db="EMBL/GenBank/DDBJ databases">
        <title>The chitinases involved in constricting ring structure development in the nematode-trapping fungus Drechslerella dactyloides.</title>
        <authorList>
            <person name="Wang R."/>
            <person name="Zhang L."/>
            <person name="Tang P."/>
            <person name="Li S."/>
            <person name="Liang L."/>
        </authorList>
    </citation>
    <scope>NUCLEOTIDE SEQUENCE</scope>
    <source>
        <strain evidence="1">YMF1.00031</strain>
    </source>
</reference>
<dbReference type="Proteomes" id="UP001221413">
    <property type="component" value="Unassembled WGS sequence"/>
</dbReference>
<dbReference type="EMBL" id="JAQGDS010000002">
    <property type="protein sequence ID" value="KAJ6263073.1"/>
    <property type="molecule type" value="Genomic_DNA"/>
</dbReference>
<sequence>MPAYGLSTSWWIVEKLDDQGDMWVDLQGQSPGDWKCAMGRDNWPASLVSCQVPHELMDVHRRRAAPVH</sequence>
<keyword evidence="2" id="KW-1185">Reference proteome</keyword>
<proteinExistence type="predicted"/>
<evidence type="ECO:0000313" key="2">
    <source>
        <dbReference type="Proteomes" id="UP001221413"/>
    </source>
</evidence>
<comment type="caution">
    <text evidence="1">The sequence shown here is derived from an EMBL/GenBank/DDBJ whole genome shotgun (WGS) entry which is preliminary data.</text>
</comment>
<protein>
    <submittedName>
        <fullName evidence="1">Uncharacterized protein</fullName>
    </submittedName>
</protein>
<gene>
    <name evidence="1" type="ORF">Dda_1632</name>
</gene>
<name>A0AAD6J294_DREDA</name>
<accession>A0AAD6J294</accession>
<organism evidence="1 2">
    <name type="scientific">Drechslerella dactyloides</name>
    <name type="common">Nematode-trapping fungus</name>
    <name type="synonym">Arthrobotrys dactyloides</name>
    <dbReference type="NCBI Taxonomy" id="74499"/>
    <lineage>
        <taxon>Eukaryota</taxon>
        <taxon>Fungi</taxon>
        <taxon>Dikarya</taxon>
        <taxon>Ascomycota</taxon>
        <taxon>Pezizomycotina</taxon>
        <taxon>Orbiliomycetes</taxon>
        <taxon>Orbiliales</taxon>
        <taxon>Orbiliaceae</taxon>
        <taxon>Drechslerella</taxon>
    </lineage>
</organism>
<dbReference type="AlphaFoldDB" id="A0AAD6J294"/>
<evidence type="ECO:0000313" key="1">
    <source>
        <dbReference type="EMBL" id="KAJ6263073.1"/>
    </source>
</evidence>